<keyword evidence="2" id="KW-0479">Metal-binding</keyword>
<feature type="domain" description="C2H2-type" evidence="9">
    <location>
        <begin position="301"/>
        <end position="333"/>
    </location>
</feature>
<feature type="domain" description="C2H2-type" evidence="9">
    <location>
        <begin position="244"/>
        <end position="271"/>
    </location>
</feature>
<evidence type="ECO:0000259" key="9">
    <source>
        <dbReference type="PROSITE" id="PS50157"/>
    </source>
</evidence>
<feature type="region of interest" description="Disordered" evidence="8">
    <location>
        <begin position="327"/>
        <end position="346"/>
    </location>
</feature>
<proteinExistence type="predicted"/>
<keyword evidence="6" id="KW-0539">Nucleus</keyword>
<dbReference type="SMART" id="SM00355">
    <property type="entry name" value="ZnF_C2H2"/>
    <property type="match status" value="4"/>
</dbReference>
<sequence length="346" mass="39607">MYSTGKPDFNVSTSLVRAAQVLNVGSSTTGIIDVNVLYRPNTSLAMQDDVKIVEANGHLKCFEFKNPCYWLKNITLAEDCPSANVLLYRINDGVKLKIISTIQPGEPLRMWFGECTRTLFKIPLLETTHMKEQNIYTCDICNNSFSFPNALKLHLALDCHHLKHSHIWTLLANKIAYIPNLDQDKPLDLSVLTTQQPNNRTASFQINSLLALNPVSSPAFDKMDPAEVEKSIKNIDPLPDGKSYECMFCKRVISGKYNLKIHIRTHTGYKPLHCNICNHSWRDPSNFNKHLIRHGVRKSRYNCSICSKIFIRKGDFKKHMQAKHLDAHNDEMIARSTPKRKHHVRR</sequence>
<evidence type="ECO:0000256" key="2">
    <source>
        <dbReference type="ARBA" id="ARBA00022723"/>
    </source>
</evidence>
<reference evidence="10" key="2">
    <citation type="submission" date="2018-07" db="EMBL/GenBank/DDBJ databases">
        <authorList>
            <person name="Mckenzie S.K."/>
            <person name="Kronauer D.J.C."/>
        </authorList>
    </citation>
    <scope>NUCLEOTIDE SEQUENCE</scope>
    <source>
        <strain evidence="10">Clonal line C1</strain>
    </source>
</reference>
<feature type="compositionally biased region" description="Basic residues" evidence="8">
    <location>
        <begin position="337"/>
        <end position="346"/>
    </location>
</feature>
<dbReference type="GO" id="GO:0005634">
    <property type="term" value="C:nucleus"/>
    <property type="evidence" value="ECO:0007669"/>
    <property type="project" value="UniProtKB-SubCell"/>
</dbReference>
<dbReference type="Pfam" id="PF00096">
    <property type="entry name" value="zf-C2H2"/>
    <property type="match status" value="2"/>
</dbReference>
<evidence type="ECO:0000256" key="4">
    <source>
        <dbReference type="ARBA" id="ARBA00022771"/>
    </source>
</evidence>
<dbReference type="Gene3D" id="3.30.160.60">
    <property type="entry name" value="Classic Zinc Finger"/>
    <property type="match status" value="3"/>
</dbReference>
<dbReference type="InterPro" id="IPR046341">
    <property type="entry name" value="SET_dom_sf"/>
</dbReference>
<protein>
    <recommendedName>
        <fullName evidence="9">C2H2-type domain-containing protein</fullName>
    </recommendedName>
</protein>
<dbReference type="SUPFAM" id="SSF57667">
    <property type="entry name" value="beta-beta-alpha zinc fingers"/>
    <property type="match status" value="2"/>
</dbReference>
<dbReference type="PANTHER" id="PTHR24406">
    <property type="entry name" value="TRANSCRIPTIONAL REPRESSOR CTCFL-RELATED"/>
    <property type="match status" value="1"/>
</dbReference>
<comment type="subcellular location">
    <subcellularLocation>
        <location evidence="1">Nucleus</location>
    </subcellularLocation>
</comment>
<accession>A0A3L8D6G8</accession>
<keyword evidence="5" id="KW-0862">Zinc</keyword>
<evidence type="ECO:0000256" key="7">
    <source>
        <dbReference type="PROSITE-ProRule" id="PRU00042"/>
    </source>
</evidence>
<dbReference type="OrthoDB" id="9998363at2759"/>
<dbReference type="InterPro" id="IPR036236">
    <property type="entry name" value="Znf_C2H2_sf"/>
</dbReference>
<dbReference type="Proteomes" id="UP000279307">
    <property type="component" value="Chromosome 12"/>
</dbReference>
<reference evidence="10" key="1">
    <citation type="journal article" date="2018" name="Genome Res.">
        <title>The genomic architecture and molecular evolution of ant odorant receptors.</title>
        <authorList>
            <person name="McKenzie S.K."/>
            <person name="Kronauer D.J.C."/>
        </authorList>
    </citation>
    <scope>NUCLEOTIDE SEQUENCE [LARGE SCALE GENOMIC DNA]</scope>
    <source>
        <strain evidence="10">Clonal line C1</strain>
    </source>
</reference>
<evidence type="ECO:0000256" key="1">
    <source>
        <dbReference type="ARBA" id="ARBA00004123"/>
    </source>
</evidence>
<evidence type="ECO:0000256" key="3">
    <source>
        <dbReference type="ARBA" id="ARBA00022737"/>
    </source>
</evidence>
<dbReference type="GO" id="GO:0008270">
    <property type="term" value="F:zinc ion binding"/>
    <property type="evidence" value="ECO:0007669"/>
    <property type="project" value="UniProtKB-KW"/>
</dbReference>
<dbReference type="InterPro" id="IPR013087">
    <property type="entry name" value="Znf_C2H2_type"/>
</dbReference>
<feature type="domain" description="C2H2-type" evidence="9">
    <location>
        <begin position="136"/>
        <end position="165"/>
    </location>
</feature>
<gene>
    <name evidence="10" type="ORF">DMN91_011768</name>
</gene>
<comment type="caution">
    <text evidence="10">The sequence shown here is derived from an EMBL/GenBank/DDBJ whole genome shotgun (WGS) entry which is preliminary data.</text>
</comment>
<dbReference type="PROSITE" id="PS00028">
    <property type="entry name" value="ZINC_FINGER_C2H2_1"/>
    <property type="match status" value="3"/>
</dbReference>
<dbReference type="InterPro" id="IPR050888">
    <property type="entry name" value="ZnF_C2H2-type_TF"/>
</dbReference>
<keyword evidence="3" id="KW-0677">Repeat</keyword>
<dbReference type="EMBL" id="QOIP01000012">
    <property type="protein sequence ID" value="RLU16010.1"/>
    <property type="molecule type" value="Genomic_DNA"/>
</dbReference>
<name>A0A3L8D6G8_OOCBI</name>
<dbReference type="AlphaFoldDB" id="A0A3L8D6G8"/>
<evidence type="ECO:0000256" key="5">
    <source>
        <dbReference type="ARBA" id="ARBA00022833"/>
    </source>
</evidence>
<evidence type="ECO:0000256" key="6">
    <source>
        <dbReference type="ARBA" id="ARBA00023242"/>
    </source>
</evidence>
<evidence type="ECO:0000313" key="10">
    <source>
        <dbReference type="EMBL" id="RLU16010.1"/>
    </source>
</evidence>
<organism evidence="10">
    <name type="scientific">Ooceraea biroi</name>
    <name type="common">Clonal raider ant</name>
    <name type="synonym">Cerapachys biroi</name>
    <dbReference type="NCBI Taxonomy" id="2015173"/>
    <lineage>
        <taxon>Eukaryota</taxon>
        <taxon>Metazoa</taxon>
        <taxon>Ecdysozoa</taxon>
        <taxon>Arthropoda</taxon>
        <taxon>Hexapoda</taxon>
        <taxon>Insecta</taxon>
        <taxon>Pterygota</taxon>
        <taxon>Neoptera</taxon>
        <taxon>Endopterygota</taxon>
        <taxon>Hymenoptera</taxon>
        <taxon>Apocrita</taxon>
        <taxon>Aculeata</taxon>
        <taxon>Formicoidea</taxon>
        <taxon>Formicidae</taxon>
        <taxon>Dorylinae</taxon>
        <taxon>Ooceraea</taxon>
    </lineage>
</organism>
<dbReference type="PROSITE" id="PS50157">
    <property type="entry name" value="ZINC_FINGER_C2H2_2"/>
    <property type="match status" value="3"/>
</dbReference>
<evidence type="ECO:0000256" key="8">
    <source>
        <dbReference type="SAM" id="MobiDB-lite"/>
    </source>
</evidence>
<dbReference type="Gene3D" id="2.170.270.10">
    <property type="entry name" value="SET domain"/>
    <property type="match status" value="1"/>
</dbReference>
<keyword evidence="4 7" id="KW-0863">Zinc-finger</keyword>